<organism evidence="1 2">
    <name type="scientific">Lithohypha guttulata</name>
    <dbReference type="NCBI Taxonomy" id="1690604"/>
    <lineage>
        <taxon>Eukaryota</taxon>
        <taxon>Fungi</taxon>
        <taxon>Dikarya</taxon>
        <taxon>Ascomycota</taxon>
        <taxon>Pezizomycotina</taxon>
        <taxon>Eurotiomycetes</taxon>
        <taxon>Chaetothyriomycetidae</taxon>
        <taxon>Chaetothyriales</taxon>
        <taxon>Trichomeriaceae</taxon>
        <taxon>Lithohypha</taxon>
    </lineage>
</organism>
<dbReference type="Proteomes" id="UP001309876">
    <property type="component" value="Unassembled WGS sequence"/>
</dbReference>
<reference evidence="1 2" key="1">
    <citation type="submission" date="2023-08" db="EMBL/GenBank/DDBJ databases">
        <title>Black Yeasts Isolated from many extreme environments.</title>
        <authorList>
            <person name="Coleine C."/>
            <person name="Stajich J.E."/>
            <person name="Selbmann L."/>
        </authorList>
    </citation>
    <scope>NUCLEOTIDE SEQUENCE [LARGE SCALE GENOMIC DNA]</scope>
    <source>
        <strain evidence="1 2">CCFEE 5910</strain>
    </source>
</reference>
<dbReference type="PANTHER" id="PTHR40129">
    <property type="entry name" value="KETOPANTOATE REDUCTASE N-TERMINAL DOMAIN-CONTAINING PROTEIN"/>
    <property type="match status" value="1"/>
</dbReference>
<proteinExistence type="predicted"/>
<dbReference type="InterPro" id="IPR036291">
    <property type="entry name" value="NAD(P)-bd_dom_sf"/>
</dbReference>
<dbReference type="AlphaFoldDB" id="A0AAN7T5I0"/>
<gene>
    <name evidence="1" type="ORF">LTR05_000615</name>
</gene>
<dbReference type="EMBL" id="JAVRRJ010000001">
    <property type="protein sequence ID" value="KAK5090443.1"/>
    <property type="molecule type" value="Genomic_DNA"/>
</dbReference>
<protein>
    <submittedName>
        <fullName evidence="1">Uncharacterized protein</fullName>
    </submittedName>
</protein>
<evidence type="ECO:0000313" key="1">
    <source>
        <dbReference type="EMBL" id="KAK5090443.1"/>
    </source>
</evidence>
<dbReference type="SUPFAM" id="SSF51735">
    <property type="entry name" value="NAD(P)-binding Rossmann-fold domains"/>
    <property type="match status" value="1"/>
</dbReference>
<evidence type="ECO:0000313" key="2">
    <source>
        <dbReference type="Proteomes" id="UP001309876"/>
    </source>
</evidence>
<dbReference type="PANTHER" id="PTHR40129:SF2">
    <property type="entry name" value="KETOPANTOATE REDUCTASE N-TERMINAL DOMAIN-CONTAINING PROTEIN"/>
    <property type="match status" value="1"/>
</dbReference>
<sequence>MAPADDYVDILILGAGWTSQFLVPHLRAEGLKYRLTTTSGKTNKLCEGKYDESIIIPFAFQPTPDSSTFAHVPHLTSDQEDAQYNQLPTAQTIIITFPLKGRGQAKKLVEKYKQSHTGAINTQWIQLGSTGVWKETNPFQIQDQDSPIEINDRAIAEEELRELGGSVLCLAGLWGDERVPWNWVKKIAPTKDKLREKKSLHLIHGDDVARACLAYHQKKFVGGERWIVTDQQVYDWWELIEAWSKPLEKINAEQSVKPEYAKWIAELKREQELKKLPRSHQQLGRVLNSSDFWKAVGIEPRHVLKRTASDIVSQL</sequence>
<accession>A0AAN7T5I0</accession>
<keyword evidence="2" id="KW-1185">Reference proteome</keyword>
<dbReference type="Gene3D" id="3.40.50.720">
    <property type="entry name" value="NAD(P)-binding Rossmann-like Domain"/>
    <property type="match status" value="1"/>
</dbReference>
<name>A0AAN7T5I0_9EURO</name>
<comment type="caution">
    <text evidence="1">The sequence shown here is derived from an EMBL/GenBank/DDBJ whole genome shotgun (WGS) entry which is preliminary data.</text>
</comment>